<evidence type="ECO:0008006" key="4">
    <source>
        <dbReference type="Google" id="ProtNLM"/>
    </source>
</evidence>
<dbReference type="Proteomes" id="UP001454036">
    <property type="component" value="Unassembled WGS sequence"/>
</dbReference>
<feature type="region of interest" description="Disordered" evidence="1">
    <location>
        <begin position="106"/>
        <end position="135"/>
    </location>
</feature>
<gene>
    <name evidence="2" type="ORF">LIER_22541</name>
</gene>
<feature type="compositionally biased region" description="Acidic residues" evidence="1">
    <location>
        <begin position="284"/>
        <end position="301"/>
    </location>
</feature>
<evidence type="ECO:0000313" key="2">
    <source>
        <dbReference type="EMBL" id="GAA0167661.1"/>
    </source>
</evidence>
<feature type="compositionally biased region" description="Basic and acidic residues" evidence="1">
    <location>
        <begin position="423"/>
        <end position="445"/>
    </location>
</feature>
<proteinExistence type="predicted"/>
<reference evidence="2 3" key="1">
    <citation type="submission" date="2024-01" db="EMBL/GenBank/DDBJ databases">
        <title>The complete chloroplast genome sequence of Lithospermum erythrorhizon: insights into the phylogenetic relationship among Boraginaceae species and the maternal lineages of purple gromwells.</title>
        <authorList>
            <person name="Okada T."/>
            <person name="Watanabe K."/>
        </authorList>
    </citation>
    <scope>NUCLEOTIDE SEQUENCE [LARGE SCALE GENOMIC DNA]</scope>
</reference>
<organism evidence="2 3">
    <name type="scientific">Lithospermum erythrorhizon</name>
    <name type="common">Purple gromwell</name>
    <name type="synonym">Lithospermum officinale var. erythrorhizon</name>
    <dbReference type="NCBI Taxonomy" id="34254"/>
    <lineage>
        <taxon>Eukaryota</taxon>
        <taxon>Viridiplantae</taxon>
        <taxon>Streptophyta</taxon>
        <taxon>Embryophyta</taxon>
        <taxon>Tracheophyta</taxon>
        <taxon>Spermatophyta</taxon>
        <taxon>Magnoliopsida</taxon>
        <taxon>eudicotyledons</taxon>
        <taxon>Gunneridae</taxon>
        <taxon>Pentapetalae</taxon>
        <taxon>asterids</taxon>
        <taxon>lamiids</taxon>
        <taxon>Boraginales</taxon>
        <taxon>Boraginaceae</taxon>
        <taxon>Boraginoideae</taxon>
        <taxon>Lithospermeae</taxon>
        <taxon>Lithospermum</taxon>
    </lineage>
</organism>
<feature type="compositionally biased region" description="Polar residues" evidence="1">
    <location>
        <begin position="547"/>
        <end position="557"/>
    </location>
</feature>
<feature type="compositionally biased region" description="Basic residues" evidence="1">
    <location>
        <begin position="125"/>
        <end position="134"/>
    </location>
</feature>
<evidence type="ECO:0000313" key="3">
    <source>
        <dbReference type="Proteomes" id="UP001454036"/>
    </source>
</evidence>
<feature type="compositionally biased region" description="Basic and acidic residues" evidence="1">
    <location>
        <begin position="459"/>
        <end position="484"/>
    </location>
</feature>
<feature type="region of interest" description="Disordered" evidence="1">
    <location>
        <begin position="500"/>
        <end position="557"/>
    </location>
</feature>
<feature type="region of interest" description="Disordered" evidence="1">
    <location>
        <begin position="393"/>
        <end position="484"/>
    </location>
</feature>
<sequence>MNDPAAQMMNQHQQIPTNTVAPPQQQQPQMMNQSLPQMINTVQFQSQQQMMMNQPPTLPPSSQMMNRSYGMWVPPPQMAQPSLDQMTFQKHPNPKGKGLIGVGGFGSGKLQNQPGVKSLGPRNNWKGKGKRVIGGRRNDNINMALAGGSSAGGIPGGSGGGGGGYQPPTLNELQHQNRVKARRFFPKKKYNSNYHTNYNNNNNGGRNMGKFAPRNTTSFLIRAKKSGGIAELVSPYPVTPAVLPTPMFSPSKEVLVDMAKEEWGVDGYGSMKGLIRLRSPGREDEGDDDDDDEGESSESDVEDHVEVERRLDHDLSRFEMIYPNNAGGMDYNNLLENRVDDQDTHIAHLEEENLILKDRLFLMDRELVDLRRRLRYLERRNHGSGEVIHEEVLENESDSETESRGESRLMGVNHEEFVEENTEDHRDIKMGEELEGDMKVSKGNDENAADASLDNSIELENKTDTDNDEIPSEREVSNRNDESVIKTYNQASVLMDEIQGKDSPIKHETEIENRKEEDIVEELGTAADAPVDMLSMGSEKKDKAGDNATTKVDASDE</sequence>
<keyword evidence="3" id="KW-1185">Reference proteome</keyword>
<protein>
    <recommendedName>
        <fullName evidence="4">PRLI-interacting factor A</fullName>
    </recommendedName>
</protein>
<feature type="compositionally biased region" description="Basic and acidic residues" evidence="1">
    <location>
        <begin position="500"/>
        <end position="517"/>
    </location>
</feature>
<dbReference type="PANTHER" id="PTHR34484">
    <property type="entry name" value="OS02G0832600 PROTEIN"/>
    <property type="match status" value="1"/>
</dbReference>
<dbReference type="EMBL" id="BAABME010006175">
    <property type="protein sequence ID" value="GAA0167661.1"/>
    <property type="molecule type" value="Genomic_DNA"/>
</dbReference>
<feature type="region of interest" description="Disordered" evidence="1">
    <location>
        <begin position="276"/>
        <end position="308"/>
    </location>
</feature>
<dbReference type="AlphaFoldDB" id="A0AAV3QXD1"/>
<dbReference type="PANTHER" id="PTHR34484:SF2">
    <property type="entry name" value="OS02G0832600 PROTEIN"/>
    <property type="match status" value="1"/>
</dbReference>
<accession>A0AAV3QXD1</accession>
<feature type="region of interest" description="Disordered" evidence="1">
    <location>
        <begin position="1"/>
        <end position="27"/>
    </location>
</feature>
<comment type="caution">
    <text evidence="2">The sequence shown here is derived from an EMBL/GenBank/DDBJ whole genome shotgun (WGS) entry which is preliminary data.</text>
</comment>
<name>A0AAV3QXD1_LITER</name>
<evidence type="ECO:0000256" key="1">
    <source>
        <dbReference type="SAM" id="MobiDB-lite"/>
    </source>
</evidence>
<feature type="compositionally biased region" description="Polar residues" evidence="1">
    <location>
        <begin position="8"/>
        <end position="21"/>
    </location>
</feature>